<sequence>MQWHGLWHLFARHGEVTRAFIARKLSRGIKRFGFVDFKCAVDTNRAVERLNSFSVYGFKLSVKIANQKIQKSSGKRTTTEKDHDAQLTGTGKTVEKKKIPVRLQSEDSSDTISTSERFPSSGRKENNFDSGRLMERVAVLEKEVNLEGADKQFEENEEVKEYHCEVEKAGCDHHVEVGGRSCIDADKGIAKKSWAKVLIDHRPTQSLAQTESFLDLGPHSKNLFSKVNVELEAGGEDLESGLLGQHAGKEITQLEEVQSPKPIEGTGRDAALSSLDNFGEMETLPPKTRASKKYGSLCEIQDRALSKVEKRRSRGTSRCKTKVVDNQDSTLSGRSLSDSDIRLKWERARKDARSALAFGKRIGLSIHGNEEEVVNELTLLEVS</sequence>
<comment type="caution">
    <text evidence="4">The sequence shown here is derived from an EMBL/GenBank/DDBJ whole genome shotgun (WGS) entry which is preliminary data.</text>
</comment>
<evidence type="ECO:0000256" key="2">
    <source>
        <dbReference type="SAM" id="MobiDB-lite"/>
    </source>
</evidence>
<organism evidence="4 5">
    <name type="scientific">Hibiscus sabdariffa</name>
    <name type="common">roselle</name>
    <dbReference type="NCBI Taxonomy" id="183260"/>
    <lineage>
        <taxon>Eukaryota</taxon>
        <taxon>Viridiplantae</taxon>
        <taxon>Streptophyta</taxon>
        <taxon>Embryophyta</taxon>
        <taxon>Tracheophyta</taxon>
        <taxon>Spermatophyta</taxon>
        <taxon>Magnoliopsida</taxon>
        <taxon>eudicotyledons</taxon>
        <taxon>Gunneridae</taxon>
        <taxon>Pentapetalae</taxon>
        <taxon>rosids</taxon>
        <taxon>malvids</taxon>
        <taxon>Malvales</taxon>
        <taxon>Malvaceae</taxon>
        <taxon>Malvoideae</taxon>
        <taxon>Hibiscus</taxon>
    </lineage>
</organism>
<dbReference type="PROSITE" id="PS50102">
    <property type="entry name" value="RRM"/>
    <property type="match status" value="1"/>
</dbReference>
<dbReference type="InterPro" id="IPR000504">
    <property type="entry name" value="RRM_dom"/>
</dbReference>
<dbReference type="CDD" id="cd00590">
    <property type="entry name" value="RRM_SF"/>
    <property type="match status" value="1"/>
</dbReference>
<dbReference type="SUPFAM" id="SSF54928">
    <property type="entry name" value="RNA-binding domain, RBD"/>
    <property type="match status" value="1"/>
</dbReference>
<evidence type="ECO:0000313" key="5">
    <source>
        <dbReference type="Proteomes" id="UP001396334"/>
    </source>
</evidence>
<feature type="region of interest" description="Disordered" evidence="2">
    <location>
        <begin position="69"/>
        <end position="127"/>
    </location>
</feature>
<proteinExistence type="predicted"/>
<feature type="domain" description="RRM" evidence="3">
    <location>
        <begin position="1"/>
        <end position="67"/>
    </location>
</feature>
<dbReference type="InterPro" id="IPR035979">
    <property type="entry name" value="RBD_domain_sf"/>
</dbReference>
<accession>A0ABR2RZL9</accession>
<keyword evidence="1" id="KW-0694">RNA-binding</keyword>
<dbReference type="Pfam" id="PF00076">
    <property type="entry name" value="RRM_1"/>
    <property type="match status" value="1"/>
</dbReference>
<dbReference type="Proteomes" id="UP001396334">
    <property type="component" value="Unassembled WGS sequence"/>
</dbReference>
<name>A0ABR2RZL9_9ROSI</name>
<dbReference type="EMBL" id="JBBPBN010000019">
    <property type="protein sequence ID" value="KAK9018450.1"/>
    <property type="molecule type" value="Genomic_DNA"/>
</dbReference>
<dbReference type="InterPro" id="IPR012677">
    <property type="entry name" value="Nucleotide-bd_a/b_plait_sf"/>
</dbReference>
<evidence type="ECO:0000256" key="1">
    <source>
        <dbReference type="PROSITE-ProRule" id="PRU00176"/>
    </source>
</evidence>
<keyword evidence="5" id="KW-1185">Reference proteome</keyword>
<evidence type="ECO:0000259" key="3">
    <source>
        <dbReference type="PROSITE" id="PS50102"/>
    </source>
</evidence>
<evidence type="ECO:0000313" key="4">
    <source>
        <dbReference type="EMBL" id="KAK9018450.1"/>
    </source>
</evidence>
<gene>
    <name evidence="4" type="ORF">V6N11_001425</name>
</gene>
<protein>
    <recommendedName>
        <fullName evidence="3">RRM domain-containing protein</fullName>
    </recommendedName>
</protein>
<dbReference type="Gene3D" id="3.30.70.330">
    <property type="match status" value="1"/>
</dbReference>
<reference evidence="4 5" key="1">
    <citation type="journal article" date="2024" name="G3 (Bethesda)">
        <title>Genome assembly of Hibiscus sabdariffa L. provides insights into metabolisms of medicinal natural products.</title>
        <authorList>
            <person name="Kim T."/>
        </authorList>
    </citation>
    <scope>NUCLEOTIDE SEQUENCE [LARGE SCALE GENOMIC DNA]</scope>
    <source>
        <strain evidence="4">TK-2024</strain>
        <tissue evidence="4">Old leaves</tissue>
    </source>
</reference>